<name>A0ABU9L3G6_9FLAO</name>
<evidence type="ECO:0000313" key="3">
    <source>
        <dbReference type="Proteomes" id="UP001474120"/>
    </source>
</evidence>
<feature type="transmembrane region" description="Helical" evidence="1">
    <location>
        <begin position="33"/>
        <end position="55"/>
    </location>
</feature>
<sequence length="112" mass="12461">MNYLFKVLLTALAVLLIAYLLPGVEVDNYVTAIWVAFIVGILFSILKPILVILTLPVTILTLGLFLFVINAALILLANNWIDGFSVSGFWTALLFSILLSLFESILYKLIEK</sequence>
<dbReference type="EMBL" id="JBCDNA010000002">
    <property type="protein sequence ID" value="MEL4456117.1"/>
    <property type="molecule type" value="Genomic_DNA"/>
</dbReference>
<accession>A0ABU9L3G6</accession>
<dbReference type="PANTHER" id="PTHR37309:SF1">
    <property type="entry name" value="SLR0284 PROTEIN"/>
    <property type="match status" value="1"/>
</dbReference>
<dbReference type="Pfam" id="PF04020">
    <property type="entry name" value="Phage_holin_4_2"/>
    <property type="match status" value="1"/>
</dbReference>
<feature type="transmembrane region" description="Helical" evidence="1">
    <location>
        <begin position="87"/>
        <end position="110"/>
    </location>
</feature>
<proteinExistence type="predicted"/>
<protein>
    <submittedName>
        <fullName evidence="2">Phage holin family protein</fullName>
    </submittedName>
</protein>
<gene>
    <name evidence="2" type="ORF">AABB81_09445</name>
</gene>
<evidence type="ECO:0000256" key="1">
    <source>
        <dbReference type="SAM" id="Phobius"/>
    </source>
</evidence>
<keyword evidence="3" id="KW-1185">Reference proteome</keyword>
<organism evidence="2 3">
    <name type="scientific">Lutimonas vermicola</name>
    <dbReference type="NCBI Taxonomy" id="414288"/>
    <lineage>
        <taxon>Bacteria</taxon>
        <taxon>Pseudomonadati</taxon>
        <taxon>Bacteroidota</taxon>
        <taxon>Flavobacteriia</taxon>
        <taxon>Flavobacteriales</taxon>
        <taxon>Flavobacteriaceae</taxon>
        <taxon>Lutimonas</taxon>
    </lineage>
</organism>
<keyword evidence="1" id="KW-1133">Transmembrane helix</keyword>
<dbReference type="RefSeq" id="WP_342160162.1">
    <property type="nucleotide sequence ID" value="NZ_JBCDNA010000002.1"/>
</dbReference>
<dbReference type="Proteomes" id="UP001474120">
    <property type="component" value="Unassembled WGS sequence"/>
</dbReference>
<comment type="caution">
    <text evidence="2">The sequence shown here is derived from an EMBL/GenBank/DDBJ whole genome shotgun (WGS) entry which is preliminary data.</text>
</comment>
<reference evidence="2 3" key="1">
    <citation type="submission" date="2024-04" db="EMBL/GenBank/DDBJ databases">
        <title>whole genome sequencing of Lutimonas vermicola strain IMCC1616.</title>
        <authorList>
            <person name="Bae S.S."/>
        </authorList>
    </citation>
    <scope>NUCLEOTIDE SEQUENCE [LARGE SCALE GENOMIC DNA]</scope>
    <source>
        <strain evidence="2 3">IMCC1616</strain>
    </source>
</reference>
<dbReference type="PANTHER" id="PTHR37309">
    <property type="entry name" value="SLR0284 PROTEIN"/>
    <property type="match status" value="1"/>
</dbReference>
<keyword evidence="1" id="KW-0472">Membrane</keyword>
<evidence type="ECO:0000313" key="2">
    <source>
        <dbReference type="EMBL" id="MEL4456117.1"/>
    </source>
</evidence>
<feature type="transmembrane region" description="Helical" evidence="1">
    <location>
        <begin position="62"/>
        <end position="81"/>
    </location>
</feature>
<dbReference type="InterPro" id="IPR007165">
    <property type="entry name" value="Phage_holin_4_2"/>
</dbReference>
<keyword evidence="1" id="KW-0812">Transmembrane</keyword>